<dbReference type="EMBL" id="FNDU01000027">
    <property type="protein sequence ID" value="SDJ15955.1"/>
    <property type="molecule type" value="Genomic_DNA"/>
</dbReference>
<dbReference type="SMART" id="SM00342">
    <property type="entry name" value="HTH_ARAC"/>
    <property type="match status" value="1"/>
</dbReference>
<dbReference type="Pfam" id="PF12833">
    <property type="entry name" value="HTH_18"/>
    <property type="match status" value="1"/>
</dbReference>
<dbReference type="Proteomes" id="UP000199017">
    <property type="component" value="Unassembled WGS sequence"/>
</dbReference>
<evidence type="ECO:0000256" key="1">
    <source>
        <dbReference type="ARBA" id="ARBA00023015"/>
    </source>
</evidence>
<dbReference type="GO" id="GO:0003700">
    <property type="term" value="F:DNA-binding transcription factor activity"/>
    <property type="evidence" value="ECO:0007669"/>
    <property type="project" value="InterPro"/>
</dbReference>
<evidence type="ECO:0000313" key="5">
    <source>
        <dbReference type="EMBL" id="SDJ15955.1"/>
    </source>
</evidence>
<evidence type="ECO:0000313" key="6">
    <source>
        <dbReference type="Proteomes" id="UP000199017"/>
    </source>
</evidence>
<organism evidence="5 6">
    <name type="scientific">Alteribacillus bidgolensis</name>
    <dbReference type="NCBI Taxonomy" id="930129"/>
    <lineage>
        <taxon>Bacteria</taxon>
        <taxon>Bacillati</taxon>
        <taxon>Bacillota</taxon>
        <taxon>Bacilli</taxon>
        <taxon>Bacillales</taxon>
        <taxon>Bacillaceae</taxon>
        <taxon>Alteribacillus</taxon>
    </lineage>
</organism>
<dbReference type="PANTHER" id="PTHR43280:SF2">
    <property type="entry name" value="HTH-TYPE TRANSCRIPTIONAL REGULATOR EXSA"/>
    <property type="match status" value="1"/>
</dbReference>
<proteinExistence type="predicted"/>
<sequence>MTTLTFFPSQPEVQYKMDNYIEQKPLKLPIRKHIALFYQFETQKNSVNSFSLIPDGCFDMLFCCSSTKPSGFLWTSPLQRREQLNFEVGCKYFGVRFTPEQGIINLKYSMRELLGEKIPLDDVMVIDPFFVEQIVSRQSFSERVHLFEKFIESLFSDSIYQNIVEYSINQIYESKGNININQLSMDTGYSDRYIRKKFEESIGFSPKQFSEIVRFQNSLAMLFTDNNKQKLSDVVYENGYHDQAHFVKGFKKFVDLTPTQFIQNLS</sequence>
<keyword evidence="2" id="KW-0238">DNA-binding</keyword>
<protein>
    <submittedName>
        <fullName evidence="5">Transcriptional regulator, AraC family</fullName>
    </submittedName>
</protein>
<dbReference type="STRING" id="930129.SAMN05216352_12717"/>
<keyword evidence="3" id="KW-0804">Transcription</keyword>
<evidence type="ECO:0000256" key="3">
    <source>
        <dbReference type="ARBA" id="ARBA00023163"/>
    </source>
</evidence>
<dbReference type="PANTHER" id="PTHR43280">
    <property type="entry name" value="ARAC-FAMILY TRANSCRIPTIONAL REGULATOR"/>
    <property type="match status" value="1"/>
</dbReference>
<dbReference type="InterPro" id="IPR009057">
    <property type="entry name" value="Homeodomain-like_sf"/>
</dbReference>
<feature type="domain" description="HTH araC/xylS-type" evidence="4">
    <location>
        <begin position="161"/>
        <end position="264"/>
    </location>
</feature>
<dbReference type="Gene3D" id="1.10.10.60">
    <property type="entry name" value="Homeodomain-like"/>
    <property type="match status" value="1"/>
</dbReference>
<keyword evidence="6" id="KW-1185">Reference proteome</keyword>
<dbReference type="GO" id="GO:0043565">
    <property type="term" value="F:sequence-specific DNA binding"/>
    <property type="evidence" value="ECO:0007669"/>
    <property type="project" value="InterPro"/>
</dbReference>
<dbReference type="RefSeq" id="WP_091588260.1">
    <property type="nucleotide sequence ID" value="NZ_FNDU01000027.1"/>
</dbReference>
<gene>
    <name evidence="5" type="ORF">SAMN05216352_12717</name>
</gene>
<reference evidence="5 6" key="1">
    <citation type="submission" date="2016-10" db="EMBL/GenBank/DDBJ databases">
        <authorList>
            <person name="de Groot N.N."/>
        </authorList>
    </citation>
    <scope>NUCLEOTIDE SEQUENCE [LARGE SCALE GENOMIC DNA]</scope>
    <source>
        <strain evidence="6">P4B,CCM 7963,CECT 7998,DSM 25260,IBRC-M 10614,KCTC 13821</strain>
    </source>
</reference>
<name>A0A1G8RHH8_9BACI</name>
<evidence type="ECO:0000259" key="4">
    <source>
        <dbReference type="PROSITE" id="PS01124"/>
    </source>
</evidence>
<dbReference type="AlphaFoldDB" id="A0A1G8RHH8"/>
<dbReference type="InterPro" id="IPR046532">
    <property type="entry name" value="DUF6597"/>
</dbReference>
<dbReference type="SUPFAM" id="SSF46689">
    <property type="entry name" value="Homeodomain-like"/>
    <property type="match status" value="1"/>
</dbReference>
<evidence type="ECO:0000256" key="2">
    <source>
        <dbReference type="ARBA" id="ARBA00023125"/>
    </source>
</evidence>
<dbReference type="PROSITE" id="PS01124">
    <property type="entry name" value="HTH_ARAC_FAMILY_2"/>
    <property type="match status" value="1"/>
</dbReference>
<dbReference type="Pfam" id="PF20240">
    <property type="entry name" value="DUF6597"/>
    <property type="match status" value="1"/>
</dbReference>
<keyword evidence="1" id="KW-0805">Transcription regulation</keyword>
<dbReference type="OrthoDB" id="323290at2"/>
<dbReference type="InterPro" id="IPR018060">
    <property type="entry name" value="HTH_AraC"/>
</dbReference>
<accession>A0A1G8RHH8</accession>